<evidence type="ECO:0000313" key="2">
    <source>
        <dbReference type="EMBL" id="KAG9240370.1"/>
    </source>
</evidence>
<feature type="compositionally biased region" description="Polar residues" evidence="1">
    <location>
        <begin position="135"/>
        <end position="151"/>
    </location>
</feature>
<feature type="region of interest" description="Disordered" evidence="1">
    <location>
        <begin position="535"/>
        <end position="558"/>
    </location>
</feature>
<feature type="compositionally biased region" description="Pro residues" evidence="1">
    <location>
        <begin position="173"/>
        <end position="183"/>
    </location>
</feature>
<feature type="compositionally biased region" description="Gly residues" evidence="1">
    <location>
        <begin position="536"/>
        <end position="546"/>
    </location>
</feature>
<name>A0A9P7YV74_9HELO</name>
<gene>
    <name evidence="2" type="ORF">BJ878DRAFT_571086</name>
</gene>
<feature type="compositionally biased region" description="Polar residues" evidence="1">
    <location>
        <begin position="700"/>
        <end position="715"/>
    </location>
</feature>
<organism evidence="2 3">
    <name type="scientific">Calycina marina</name>
    <dbReference type="NCBI Taxonomy" id="1763456"/>
    <lineage>
        <taxon>Eukaryota</taxon>
        <taxon>Fungi</taxon>
        <taxon>Dikarya</taxon>
        <taxon>Ascomycota</taxon>
        <taxon>Pezizomycotina</taxon>
        <taxon>Leotiomycetes</taxon>
        <taxon>Helotiales</taxon>
        <taxon>Pezizellaceae</taxon>
        <taxon>Calycina</taxon>
    </lineage>
</organism>
<keyword evidence="3" id="KW-1185">Reference proteome</keyword>
<feature type="region of interest" description="Disordered" evidence="1">
    <location>
        <begin position="667"/>
        <end position="741"/>
    </location>
</feature>
<feature type="compositionally biased region" description="Polar residues" evidence="1">
    <location>
        <begin position="548"/>
        <end position="558"/>
    </location>
</feature>
<comment type="caution">
    <text evidence="2">The sequence shown here is derived from an EMBL/GenBank/DDBJ whole genome shotgun (WGS) entry which is preliminary data.</text>
</comment>
<feature type="region of interest" description="Disordered" evidence="1">
    <location>
        <begin position="470"/>
        <end position="499"/>
    </location>
</feature>
<feature type="compositionally biased region" description="Polar residues" evidence="1">
    <location>
        <begin position="438"/>
        <end position="448"/>
    </location>
</feature>
<dbReference type="Proteomes" id="UP000887226">
    <property type="component" value="Unassembled WGS sequence"/>
</dbReference>
<feature type="region of interest" description="Disordered" evidence="1">
    <location>
        <begin position="335"/>
        <end position="360"/>
    </location>
</feature>
<dbReference type="AlphaFoldDB" id="A0A9P7YV74"/>
<feature type="region of interest" description="Disordered" evidence="1">
    <location>
        <begin position="397"/>
        <end position="450"/>
    </location>
</feature>
<feature type="compositionally biased region" description="Basic and acidic residues" evidence="1">
    <location>
        <begin position="722"/>
        <end position="732"/>
    </location>
</feature>
<feature type="region of interest" description="Disordered" evidence="1">
    <location>
        <begin position="164"/>
        <end position="193"/>
    </location>
</feature>
<evidence type="ECO:0000313" key="3">
    <source>
        <dbReference type="Proteomes" id="UP000887226"/>
    </source>
</evidence>
<proteinExistence type="predicted"/>
<accession>A0A9P7YV74</accession>
<reference evidence="2" key="1">
    <citation type="journal article" date="2021" name="IMA Fungus">
        <title>Genomic characterization of three marine fungi, including Emericellopsis atlantica sp. nov. with signatures of a generalist lifestyle and marine biomass degradation.</title>
        <authorList>
            <person name="Hagestad O.C."/>
            <person name="Hou L."/>
            <person name="Andersen J.H."/>
            <person name="Hansen E.H."/>
            <person name="Altermark B."/>
            <person name="Li C."/>
            <person name="Kuhnert E."/>
            <person name="Cox R.J."/>
            <person name="Crous P.W."/>
            <person name="Spatafora J.W."/>
            <person name="Lail K."/>
            <person name="Amirebrahimi M."/>
            <person name="Lipzen A."/>
            <person name="Pangilinan J."/>
            <person name="Andreopoulos W."/>
            <person name="Hayes R.D."/>
            <person name="Ng V."/>
            <person name="Grigoriev I.V."/>
            <person name="Jackson S.A."/>
            <person name="Sutton T.D.S."/>
            <person name="Dobson A.D.W."/>
            <person name="Rama T."/>
        </authorList>
    </citation>
    <scope>NUCLEOTIDE SEQUENCE</scope>
    <source>
        <strain evidence="2">TRa3180A</strain>
    </source>
</reference>
<feature type="region of interest" description="Disordered" evidence="1">
    <location>
        <begin position="132"/>
        <end position="151"/>
    </location>
</feature>
<protein>
    <submittedName>
        <fullName evidence="2">Uncharacterized protein</fullName>
    </submittedName>
</protein>
<evidence type="ECO:0000256" key="1">
    <source>
        <dbReference type="SAM" id="MobiDB-lite"/>
    </source>
</evidence>
<sequence>MMSRYKSKMAYMVEKLDEGTVWGQVSEESFKKTAELTMREVLKELGHRSSDDDRRYAAELKLWENYWGNDVLFPGKKPSVADMKPTSASQPNQQIAKVGKHERDVAGQTNANLYFAGPLHAKRDISSHVDMHYQRVSSNHEPPQTGSQHGYQQVFKNPEYPAQPLYYDEHHAPPPPPDVPPPSATRRLPEGADAVTTRRWVENMFLKLPHFRSYTPMWGFNPETGEPWLSISSVHINTYHKLIGQSRQHDIVANLLNQVHEKTGCKLRIEYLFVDRQNAIMLWIEFTHLHAGNAPEAWQALGEVRAFLQEFVADPNPPRADDAYLDFMGRSPDERQALSLPPGFPSGPDKMAATTHTKSDPIVRLDSQSQNYSMEQAQHYTPQRSTVYQNGTHQYAPPAQYLQQGPPSYGLPPHHQQMQKYAQHDEYLPPGQVRPPAQYTSPGPSNFSAPYGSSPGAFDLSPVGSGGPVTAAPYSGTHTRARKPNKDVLGPQYESGGRITKSYHHNKRYTHGPPSAFQNQVANHMYPGQFYQTAQGMGGPHDGQGQGDNYQPSFSQQGQDPYAPSYYVGHGMPAQPGQISGRHSMDLGEPFMSAQYNGGHNMGIPVSGDAFAPAMSSYPAHICGHNGATAQYNLFTQMPEDPPCSSGQGSGSYGGIQGLAGGTMQNVNHFKSFDSDDGDCVEQDPALQTSSGTGVPVSGRQDQASKFQAQRNGAVSNVDGGIKMEKIEEKPTIQESTPTNGRVLRKRERWIGLK</sequence>
<dbReference type="EMBL" id="MU254469">
    <property type="protein sequence ID" value="KAG9240370.1"/>
    <property type="molecule type" value="Genomic_DNA"/>
</dbReference>